<dbReference type="PANTHER" id="PTHR34597">
    <property type="entry name" value="SLR1661 PROTEIN"/>
    <property type="match status" value="1"/>
</dbReference>
<evidence type="ECO:0000256" key="5">
    <source>
        <dbReference type="SAM" id="SignalP"/>
    </source>
</evidence>
<dbReference type="Gene3D" id="2.40.160.50">
    <property type="entry name" value="membrane protein fhac: a member of the omp85/tpsb transporter family"/>
    <property type="match status" value="1"/>
</dbReference>
<feature type="chain" id="PRO_5045443264" evidence="5">
    <location>
        <begin position="23"/>
        <end position="572"/>
    </location>
</feature>
<dbReference type="RefSeq" id="WP_202082627.1">
    <property type="nucleotide sequence ID" value="NZ_JAERTZ010000012.1"/>
</dbReference>
<reference evidence="9" key="1">
    <citation type="submission" date="2021-01" db="EMBL/GenBank/DDBJ databases">
        <title>Genome public.</title>
        <authorList>
            <person name="Liu C."/>
            <person name="Sun Q."/>
        </authorList>
    </citation>
    <scope>NUCLEOTIDE SEQUENCE [LARGE SCALE GENOMIC DNA]</scope>
    <source>
        <strain evidence="9">CGMCC 1.18722</strain>
    </source>
</reference>
<feature type="signal peptide" evidence="5">
    <location>
        <begin position="1"/>
        <end position="22"/>
    </location>
</feature>
<dbReference type="EMBL" id="JAERTZ010000012">
    <property type="protein sequence ID" value="MBL1376608.1"/>
    <property type="molecule type" value="Genomic_DNA"/>
</dbReference>
<feature type="domain" description="Polypeptide-transport-associated ShlB-type" evidence="7">
    <location>
        <begin position="73"/>
        <end position="146"/>
    </location>
</feature>
<gene>
    <name evidence="8" type="ORF">JKV55_04550</name>
</gene>
<keyword evidence="5" id="KW-0732">Signal</keyword>
<comment type="caution">
    <text evidence="8">The sequence shown here is derived from an EMBL/GenBank/DDBJ whole genome shotgun (WGS) entry which is preliminary data.</text>
</comment>
<evidence type="ECO:0000256" key="2">
    <source>
        <dbReference type="ARBA" id="ARBA00022692"/>
    </source>
</evidence>
<name>A0ABS1QR60_9GAMM</name>
<evidence type="ECO:0000259" key="7">
    <source>
        <dbReference type="Pfam" id="PF08479"/>
    </source>
</evidence>
<dbReference type="InterPro" id="IPR013686">
    <property type="entry name" value="Polypept-transport_assoc_ShlB"/>
</dbReference>
<dbReference type="InterPro" id="IPR005565">
    <property type="entry name" value="Hemolysn_activator_HlyB_C"/>
</dbReference>
<evidence type="ECO:0000256" key="1">
    <source>
        <dbReference type="ARBA" id="ARBA00022452"/>
    </source>
</evidence>
<keyword evidence="3" id="KW-0998">Cell outer membrane</keyword>
<evidence type="ECO:0000313" key="8">
    <source>
        <dbReference type="EMBL" id="MBL1376608.1"/>
    </source>
</evidence>
<feature type="region of interest" description="Disordered" evidence="4">
    <location>
        <begin position="44"/>
        <end position="63"/>
    </location>
</feature>
<evidence type="ECO:0000313" key="9">
    <source>
        <dbReference type="Proteomes" id="UP000638570"/>
    </source>
</evidence>
<sequence>MRAFSRWLIPGAALLPLVQAMAEVPVYLNSNNVDNVLPSQNLPADSYQPATAQTSLPTAGQTQSLPSDTLIQLDNVLIEGGTVYPFDEIAAPFSALIGQQVTLKQLVDITGRITQRYKDDGYALSYAFIPAQNLSFGQVRIVLVEGYVADHELRGEVGAVAKRIRQFAAHIVNERPLRQETFERYTALMAQLPGVKVKATVPPPTTTDGAVTLLTEASRQAVTVTSGLELDSQDDAKLLLSAGANSHTAAGEQVKVTTMLPPGDDRERYARIDYSQFVGDQGTKLVAFASAYRSEKQDLENINPEGPPVLARQERKNDRVSVGVTHPIKLTAKESLTAGARLYAVNDERLFKVRESELVLPSDEAEINSQVRAVALEGEWRQAEQDQLRILSGGLYQGLDILGANSEIRQLNGSLSDYKDVDFLRFRISGMQTNLFADRWQSLLSGAFYWSGDDLPSSEQVAFGGRSFGRGYPSDQAEGDKGWGLGYELGYRFYPQERWLRLVQPYGALDTARASYNGSGPDAELGSYALGVRFSDQRHYHLTLEAAKPFGDRAIDSLNRDPRFRFNISYNL</sequence>
<feature type="domain" description="Haemolysin activator HlyB C-terminal" evidence="6">
    <location>
        <begin position="391"/>
        <end position="534"/>
    </location>
</feature>
<evidence type="ECO:0000256" key="4">
    <source>
        <dbReference type="SAM" id="MobiDB-lite"/>
    </source>
</evidence>
<accession>A0ABS1QR60</accession>
<keyword evidence="1" id="KW-1134">Transmembrane beta strand</keyword>
<keyword evidence="1" id="KW-0472">Membrane</keyword>
<evidence type="ECO:0000259" key="6">
    <source>
        <dbReference type="Pfam" id="PF03865"/>
    </source>
</evidence>
<dbReference type="Pfam" id="PF08479">
    <property type="entry name" value="POTRA_2"/>
    <property type="match status" value="1"/>
</dbReference>
<dbReference type="PANTHER" id="PTHR34597:SF6">
    <property type="entry name" value="BLR6126 PROTEIN"/>
    <property type="match status" value="1"/>
</dbReference>
<organism evidence="8 9">
    <name type="scientific">Zobellella iuensis</name>
    <dbReference type="NCBI Taxonomy" id="2803811"/>
    <lineage>
        <taxon>Bacteria</taxon>
        <taxon>Pseudomonadati</taxon>
        <taxon>Pseudomonadota</taxon>
        <taxon>Gammaproteobacteria</taxon>
        <taxon>Aeromonadales</taxon>
        <taxon>Aeromonadaceae</taxon>
        <taxon>Zobellella</taxon>
    </lineage>
</organism>
<protein>
    <submittedName>
        <fullName evidence="8">ShlB/FhaC/HecB family hemolysin secretion/activation protein</fullName>
    </submittedName>
</protein>
<dbReference type="Gene3D" id="3.10.20.310">
    <property type="entry name" value="membrane protein fhac"/>
    <property type="match status" value="1"/>
</dbReference>
<dbReference type="InterPro" id="IPR051544">
    <property type="entry name" value="TPS_OM_transporter"/>
</dbReference>
<evidence type="ECO:0000256" key="3">
    <source>
        <dbReference type="ARBA" id="ARBA00023237"/>
    </source>
</evidence>
<keyword evidence="2" id="KW-0812">Transmembrane</keyword>
<dbReference type="Pfam" id="PF03865">
    <property type="entry name" value="ShlB"/>
    <property type="match status" value="1"/>
</dbReference>
<dbReference type="Proteomes" id="UP000638570">
    <property type="component" value="Unassembled WGS sequence"/>
</dbReference>
<proteinExistence type="predicted"/>
<keyword evidence="9" id="KW-1185">Reference proteome</keyword>